<dbReference type="AlphaFoldDB" id="A0A3N0YUA7"/>
<accession>A0A3N0YUA7</accession>
<dbReference type="EMBL" id="RJVU01026436">
    <property type="protein sequence ID" value="ROL49779.1"/>
    <property type="molecule type" value="Genomic_DNA"/>
</dbReference>
<evidence type="ECO:0000313" key="1">
    <source>
        <dbReference type="EMBL" id="ROL49779.1"/>
    </source>
</evidence>
<keyword evidence="2" id="KW-1185">Reference proteome</keyword>
<organism evidence="1 2">
    <name type="scientific">Anabarilius grahami</name>
    <name type="common">Kanglang fish</name>
    <name type="synonym">Barilius grahami</name>
    <dbReference type="NCBI Taxonomy" id="495550"/>
    <lineage>
        <taxon>Eukaryota</taxon>
        <taxon>Metazoa</taxon>
        <taxon>Chordata</taxon>
        <taxon>Craniata</taxon>
        <taxon>Vertebrata</taxon>
        <taxon>Euteleostomi</taxon>
        <taxon>Actinopterygii</taxon>
        <taxon>Neopterygii</taxon>
        <taxon>Teleostei</taxon>
        <taxon>Ostariophysi</taxon>
        <taxon>Cypriniformes</taxon>
        <taxon>Xenocyprididae</taxon>
        <taxon>Xenocypridinae</taxon>
        <taxon>Xenocypridinae incertae sedis</taxon>
        <taxon>Anabarilius</taxon>
    </lineage>
</organism>
<dbReference type="PANTHER" id="PTHR47080:SF1">
    <property type="entry name" value="CHROMOSOME 16 OPEN READING FRAME 96"/>
    <property type="match status" value="1"/>
</dbReference>
<comment type="caution">
    <text evidence="1">The sequence shown here is derived from an EMBL/GenBank/DDBJ whole genome shotgun (WGS) entry which is preliminary data.</text>
</comment>
<proteinExistence type="predicted"/>
<dbReference type="PANTHER" id="PTHR47080">
    <property type="entry name" value="CHROMOSOME 16 OPEN READING FRAME 96"/>
    <property type="match status" value="1"/>
</dbReference>
<protein>
    <submittedName>
        <fullName evidence="1">Uncharacterized protein</fullName>
    </submittedName>
</protein>
<dbReference type="Proteomes" id="UP000281406">
    <property type="component" value="Unassembled WGS sequence"/>
</dbReference>
<reference evidence="1 2" key="1">
    <citation type="submission" date="2018-10" db="EMBL/GenBank/DDBJ databases">
        <title>Genome assembly for a Yunnan-Guizhou Plateau 3E fish, Anabarilius grahami (Regan), and its evolutionary and genetic applications.</title>
        <authorList>
            <person name="Jiang W."/>
        </authorList>
    </citation>
    <scope>NUCLEOTIDE SEQUENCE [LARGE SCALE GENOMIC DNA]</scope>
    <source>
        <strain evidence="1">AG-KIZ</strain>
        <tissue evidence="1">Muscle</tissue>
    </source>
</reference>
<name>A0A3N0YUA7_ANAGA</name>
<evidence type="ECO:0000313" key="2">
    <source>
        <dbReference type="Proteomes" id="UP000281406"/>
    </source>
</evidence>
<sequence>MSTDISLHELLDLSIGTPDVGSVNFSALHTLLHAILGHLKIERVTTTWKEADNDHDSPTQTKVLLPDKSSPYRVMEEKLRRMEEQMRALEALPSASELMSSETPLSDMWTLLQLRGKAQANEDGVSKIAVAPQLKRLVNRSSLPTS</sequence>
<dbReference type="OrthoDB" id="5981048at2759"/>
<gene>
    <name evidence="1" type="ORF">DPX16_13444</name>
</gene>